<evidence type="ECO:0000256" key="9">
    <source>
        <dbReference type="ARBA" id="ARBA00040743"/>
    </source>
</evidence>
<proteinExistence type="inferred from homology"/>
<evidence type="ECO:0000313" key="15">
    <source>
        <dbReference type="Proteomes" id="UP000823612"/>
    </source>
</evidence>
<dbReference type="PROSITE" id="PS50198">
    <property type="entry name" value="PPIC_PPIASE_2"/>
    <property type="match status" value="1"/>
</dbReference>
<evidence type="ECO:0000313" key="14">
    <source>
        <dbReference type="EMBL" id="MBO8433548.1"/>
    </source>
</evidence>
<dbReference type="InterPro" id="IPR052029">
    <property type="entry name" value="PpiD_chaperone"/>
</dbReference>
<dbReference type="Gene3D" id="3.10.50.40">
    <property type="match status" value="1"/>
</dbReference>
<dbReference type="InterPro" id="IPR000297">
    <property type="entry name" value="PPIase_PpiC"/>
</dbReference>
<evidence type="ECO:0000256" key="4">
    <source>
        <dbReference type="ARBA" id="ARBA00022692"/>
    </source>
</evidence>
<dbReference type="PANTHER" id="PTHR47529">
    <property type="entry name" value="PEPTIDYL-PROLYL CIS-TRANS ISOMERASE D"/>
    <property type="match status" value="1"/>
</dbReference>
<dbReference type="InterPro" id="IPR023058">
    <property type="entry name" value="PPIase_PpiC_CS"/>
</dbReference>
<dbReference type="Pfam" id="PF13616">
    <property type="entry name" value="Rotamase_3"/>
    <property type="match status" value="1"/>
</dbReference>
<accession>A0A9D9DU28</accession>
<reference evidence="14" key="2">
    <citation type="journal article" date="2021" name="PeerJ">
        <title>Extensive microbial diversity within the chicken gut microbiome revealed by metagenomics and culture.</title>
        <authorList>
            <person name="Gilroy R."/>
            <person name="Ravi A."/>
            <person name="Getino M."/>
            <person name="Pursley I."/>
            <person name="Horton D.L."/>
            <person name="Alikhan N.F."/>
            <person name="Baker D."/>
            <person name="Gharbi K."/>
            <person name="Hall N."/>
            <person name="Watson M."/>
            <person name="Adriaenssens E.M."/>
            <person name="Foster-Nyarko E."/>
            <person name="Jarju S."/>
            <person name="Secka A."/>
            <person name="Antonio M."/>
            <person name="Oren A."/>
            <person name="Chaudhuri R.R."/>
            <person name="La Ragione R."/>
            <person name="Hildebrand F."/>
            <person name="Pallen M.J."/>
        </authorList>
    </citation>
    <scope>NUCLEOTIDE SEQUENCE</scope>
    <source>
        <strain evidence="14">2889</strain>
    </source>
</reference>
<dbReference type="AlphaFoldDB" id="A0A9D9DU28"/>
<evidence type="ECO:0000256" key="12">
    <source>
        <dbReference type="SAM" id="Phobius"/>
    </source>
</evidence>
<dbReference type="SUPFAM" id="SSF109998">
    <property type="entry name" value="Triger factor/SurA peptide-binding domain-like"/>
    <property type="match status" value="1"/>
</dbReference>
<comment type="similarity">
    <text evidence="8">Belongs to the PpiD chaperone family.</text>
</comment>
<comment type="subcellular location">
    <subcellularLocation>
        <location evidence="1">Cell inner membrane</location>
        <topology evidence="1">Single-pass type II membrane protein</topology>
        <orientation evidence="1">Periplasmic side</orientation>
    </subcellularLocation>
</comment>
<evidence type="ECO:0000256" key="5">
    <source>
        <dbReference type="ARBA" id="ARBA00022989"/>
    </source>
</evidence>
<dbReference type="InterPro" id="IPR046357">
    <property type="entry name" value="PPIase_dom_sf"/>
</dbReference>
<keyword evidence="11" id="KW-0697">Rotamase</keyword>
<dbReference type="PROSITE" id="PS01096">
    <property type="entry name" value="PPIC_PPIASE_1"/>
    <property type="match status" value="1"/>
</dbReference>
<keyword evidence="5 12" id="KW-1133">Transmembrane helix</keyword>
<dbReference type="Pfam" id="PF13623">
    <property type="entry name" value="SurA_N_2"/>
    <property type="match status" value="1"/>
</dbReference>
<feature type="domain" description="PpiC" evidence="13">
    <location>
        <begin position="340"/>
        <end position="444"/>
    </location>
</feature>
<reference evidence="14" key="1">
    <citation type="submission" date="2020-10" db="EMBL/GenBank/DDBJ databases">
        <authorList>
            <person name="Gilroy R."/>
        </authorList>
    </citation>
    <scope>NUCLEOTIDE SEQUENCE</scope>
    <source>
        <strain evidence="14">2889</strain>
    </source>
</reference>
<organism evidence="14 15">
    <name type="scientific">Candidatus Pullibacteroides excrementavium</name>
    <dbReference type="NCBI Taxonomy" id="2840905"/>
    <lineage>
        <taxon>Bacteria</taxon>
        <taxon>Pseudomonadati</taxon>
        <taxon>Bacteroidota</taxon>
        <taxon>Bacteroidia</taxon>
        <taxon>Bacteroidales</taxon>
        <taxon>Candidatus Pullibacteroides</taxon>
    </lineage>
</organism>
<feature type="transmembrane region" description="Helical" evidence="12">
    <location>
        <begin position="12"/>
        <end position="31"/>
    </location>
</feature>
<evidence type="ECO:0000256" key="1">
    <source>
        <dbReference type="ARBA" id="ARBA00004382"/>
    </source>
</evidence>
<dbReference type="EMBL" id="JADIMZ010000147">
    <property type="protein sequence ID" value="MBO8433548.1"/>
    <property type="molecule type" value="Genomic_DNA"/>
</dbReference>
<dbReference type="InterPro" id="IPR027304">
    <property type="entry name" value="Trigger_fact/SurA_dom_sf"/>
</dbReference>
<dbReference type="SUPFAM" id="SSF54534">
    <property type="entry name" value="FKBP-like"/>
    <property type="match status" value="1"/>
</dbReference>
<keyword evidence="2" id="KW-1003">Cell membrane</keyword>
<evidence type="ECO:0000256" key="3">
    <source>
        <dbReference type="ARBA" id="ARBA00022519"/>
    </source>
</evidence>
<sequence>MAIIGTIRKHAGLAVALIGIAIIGFVIQDAFGGRGQSAPPVAVIDGESISYDLFSLQVDQLTDQYIQSQGGNVSLTDADREQIRTIAWQRMLSDLLMNEACSKTGIQVSSAELNDMYYGKFISPILYQYFTNPQTGQYDRQQVMNIINNFSQMDPQSQAALSELENIVKTERLKEKYINLASKSYYVPKALAMLQASQQSTSVNARYVSLPYSSVADTEVELTKSDYQKFYNENKYMFKQNKSREISYVVFDVTPTPQDMADINKEVNELYVEFQQENNVPDFVNAVTSGDRFDSLYRNESEVFQGWDDLFDAEPGTYFEPRRMGQSFQMAKLMDVQMRPDSMYIHHIFLSYTEAGSQSGRNKTQSRQLADSLLKVINANPAQFGDLAVRFSEDPTAQQSRGELGWMLDGTLMSNLNKAALATPAGKATMAEAPNGFHILYVAQKTQPVKKILAAVVNIPIEPSTATTKSVYTRANQLMADCHGNVAQMDSAARKIGMRVRKNSVTELASSLPGVNSAREVIRWAFNDDTKEGSVASQVFEMENRYVIAGLSSINEDEYMSLERAMEMPQIANMVRQNKKFNILAQKMEGNSLETIAQNNNIKIDTVFGMSMNGYPSLNGYEPKIVGAMCGSTQGQLSKAFQGNNGVFRFIVDNIAAPEATPAEIVRLTNQLEMQYTQSAANRVYSALEEAAVIEDNRGFYF</sequence>
<protein>
    <recommendedName>
        <fullName evidence="9">Periplasmic chaperone PpiD</fullName>
    </recommendedName>
    <alternativeName>
        <fullName evidence="10">Periplasmic folding chaperone</fullName>
    </alternativeName>
</protein>
<evidence type="ECO:0000256" key="11">
    <source>
        <dbReference type="PROSITE-ProRule" id="PRU00278"/>
    </source>
</evidence>
<keyword evidence="3" id="KW-0997">Cell inner membrane</keyword>
<evidence type="ECO:0000256" key="8">
    <source>
        <dbReference type="ARBA" id="ARBA00038408"/>
    </source>
</evidence>
<evidence type="ECO:0000256" key="2">
    <source>
        <dbReference type="ARBA" id="ARBA00022475"/>
    </source>
</evidence>
<gene>
    <name evidence="14" type="ORF">IAB08_09715</name>
</gene>
<comment type="caution">
    <text evidence="14">The sequence shown here is derived from an EMBL/GenBank/DDBJ whole genome shotgun (WGS) entry which is preliminary data.</text>
</comment>
<dbReference type="GO" id="GO:0003755">
    <property type="term" value="F:peptidyl-prolyl cis-trans isomerase activity"/>
    <property type="evidence" value="ECO:0007669"/>
    <property type="project" value="UniProtKB-KW"/>
</dbReference>
<keyword evidence="6 12" id="KW-0472">Membrane</keyword>
<keyword evidence="11" id="KW-0413">Isomerase</keyword>
<keyword evidence="4 12" id="KW-0812">Transmembrane</keyword>
<keyword evidence="7" id="KW-0143">Chaperone</keyword>
<evidence type="ECO:0000256" key="10">
    <source>
        <dbReference type="ARBA" id="ARBA00042775"/>
    </source>
</evidence>
<evidence type="ECO:0000256" key="6">
    <source>
        <dbReference type="ARBA" id="ARBA00023136"/>
    </source>
</evidence>
<dbReference type="PANTHER" id="PTHR47529:SF1">
    <property type="entry name" value="PERIPLASMIC CHAPERONE PPID"/>
    <property type="match status" value="1"/>
</dbReference>
<evidence type="ECO:0000256" key="7">
    <source>
        <dbReference type="ARBA" id="ARBA00023186"/>
    </source>
</evidence>
<name>A0A9D9DU28_9BACT</name>
<dbReference type="Proteomes" id="UP000823612">
    <property type="component" value="Unassembled WGS sequence"/>
</dbReference>
<evidence type="ECO:0000259" key="13">
    <source>
        <dbReference type="PROSITE" id="PS50198"/>
    </source>
</evidence>
<dbReference type="GO" id="GO:0005886">
    <property type="term" value="C:plasma membrane"/>
    <property type="evidence" value="ECO:0007669"/>
    <property type="project" value="UniProtKB-SubCell"/>
</dbReference>